<evidence type="ECO:0008006" key="4">
    <source>
        <dbReference type="Google" id="ProtNLM"/>
    </source>
</evidence>
<feature type="compositionally biased region" description="Polar residues" evidence="1">
    <location>
        <begin position="306"/>
        <end position="319"/>
    </location>
</feature>
<dbReference type="Proteomes" id="UP000567179">
    <property type="component" value="Unassembled WGS sequence"/>
</dbReference>
<feature type="compositionally biased region" description="Basic residues" evidence="1">
    <location>
        <begin position="425"/>
        <end position="436"/>
    </location>
</feature>
<accession>A0A8H5B471</accession>
<dbReference type="PANTHER" id="PTHR21354">
    <property type="entry name" value="ZINC FINGER PROTEIN 511"/>
    <property type="match status" value="1"/>
</dbReference>
<proteinExistence type="predicted"/>
<name>A0A8H5B471_9AGAR</name>
<dbReference type="EMBL" id="JAACJJ010000042">
    <property type="protein sequence ID" value="KAF5316232.1"/>
    <property type="molecule type" value="Genomic_DNA"/>
</dbReference>
<dbReference type="PANTHER" id="PTHR21354:SF0">
    <property type="entry name" value="ZINC FINGER PROTEIN 511"/>
    <property type="match status" value="1"/>
</dbReference>
<feature type="compositionally biased region" description="Acidic residues" evidence="1">
    <location>
        <begin position="218"/>
        <end position="264"/>
    </location>
</feature>
<protein>
    <recommendedName>
        <fullName evidence="4">C2H2-type domain-containing protein</fullName>
    </recommendedName>
</protein>
<dbReference type="AlphaFoldDB" id="A0A8H5B471"/>
<evidence type="ECO:0000313" key="3">
    <source>
        <dbReference type="Proteomes" id="UP000567179"/>
    </source>
</evidence>
<feature type="region of interest" description="Disordered" evidence="1">
    <location>
        <begin position="332"/>
        <end position="436"/>
    </location>
</feature>
<dbReference type="OrthoDB" id="18440at2759"/>
<feature type="compositionally biased region" description="Basic and acidic residues" evidence="1">
    <location>
        <begin position="195"/>
        <end position="217"/>
    </location>
</feature>
<feature type="region of interest" description="Disordered" evidence="1">
    <location>
        <begin position="1"/>
        <end position="60"/>
    </location>
</feature>
<comment type="caution">
    <text evidence="2">The sequence shown here is derived from an EMBL/GenBank/DDBJ whole genome shotgun (WGS) entry which is preliminary data.</text>
</comment>
<dbReference type="InterPro" id="IPR039258">
    <property type="entry name" value="ZNF511"/>
</dbReference>
<feature type="region of interest" description="Disordered" evidence="1">
    <location>
        <begin position="195"/>
        <end position="319"/>
    </location>
</feature>
<reference evidence="2 3" key="1">
    <citation type="journal article" date="2020" name="ISME J.">
        <title>Uncovering the hidden diversity of litter-decomposition mechanisms in mushroom-forming fungi.</title>
        <authorList>
            <person name="Floudas D."/>
            <person name="Bentzer J."/>
            <person name="Ahren D."/>
            <person name="Johansson T."/>
            <person name="Persson P."/>
            <person name="Tunlid A."/>
        </authorList>
    </citation>
    <scope>NUCLEOTIDE SEQUENCE [LARGE SCALE GENOMIC DNA]</scope>
    <source>
        <strain evidence="2 3">CBS 101986</strain>
    </source>
</reference>
<gene>
    <name evidence="2" type="ORF">D9619_006251</name>
</gene>
<keyword evidence="3" id="KW-1185">Reference proteome</keyword>
<organism evidence="2 3">
    <name type="scientific">Psilocybe cf. subviscida</name>
    <dbReference type="NCBI Taxonomy" id="2480587"/>
    <lineage>
        <taxon>Eukaryota</taxon>
        <taxon>Fungi</taxon>
        <taxon>Dikarya</taxon>
        <taxon>Basidiomycota</taxon>
        <taxon>Agaricomycotina</taxon>
        <taxon>Agaricomycetes</taxon>
        <taxon>Agaricomycetidae</taxon>
        <taxon>Agaricales</taxon>
        <taxon>Agaricineae</taxon>
        <taxon>Strophariaceae</taxon>
        <taxon>Psilocybe</taxon>
    </lineage>
</organism>
<evidence type="ECO:0000313" key="2">
    <source>
        <dbReference type="EMBL" id="KAF5316232.1"/>
    </source>
</evidence>
<evidence type="ECO:0000256" key="1">
    <source>
        <dbReference type="SAM" id="MobiDB-lite"/>
    </source>
</evidence>
<sequence length="436" mass="46488">MNTSQHTPASKRPRAPSSPRVNSIGYASPDPPSKASRIHPQSLVGSDPAAPDTSAHASGTTAGSAVPLICNLPPTCHHRPTAIANSTDLERHYATYHAHVCGEKGCACVFPEARLLELHQTECHDPIAALNKERGKKIFQCHLPAPTCGRYFMTPKARRLHLIQAHAYPKQYFFAVTNKGIGQLLKKWGEGASMVRKEWKPRESQAAEETMAYRDDEDKMDEDDDVGGDHDSDDDDDDDDDEIASQEAELEEDEEMPKDEEDVEATPRMLPRTTGIGIHSPQSSISDASSLPPASRRGTKARVGAPSQSQNNNSGAGVDSLVNSLESLTLIPNSVRFGRGGKASGFAPNPRGRGRGRARGGIVPPPPTRGRGGTPAPVPMSVDVRPPAPAGDQDAGGPPRVGGIIQVSPDVIPRGRGRGGIGRARAARSRGRGRGT</sequence>
<feature type="compositionally biased region" description="Polar residues" evidence="1">
    <location>
        <begin position="280"/>
        <end position="289"/>
    </location>
</feature>